<protein>
    <submittedName>
        <fullName evidence="2">Uncharacterized protein</fullName>
    </submittedName>
</protein>
<feature type="region of interest" description="Disordered" evidence="1">
    <location>
        <begin position="1"/>
        <end position="21"/>
    </location>
</feature>
<name>A0A8H7RLR6_9FUNG</name>
<dbReference type="EMBL" id="JAEPRB010000695">
    <property type="protein sequence ID" value="KAG2213289.1"/>
    <property type="molecule type" value="Genomic_DNA"/>
</dbReference>
<sequence>MPLNDPKRSEGAHLAERSEAERVTRLLKKRSMKAVLPMFLHTYQYTNKDLFFRFSVFSARQSPTVIPLQQQPQQPPTTPRLHPHNNNNNHQHHHHPVDL</sequence>
<evidence type="ECO:0000313" key="3">
    <source>
        <dbReference type="Proteomes" id="UP000646827"/>
    </source>
</evidence>
<organism evidence="2 3">
    <name type="scientific">Circinella minor</name>
    <dbReference type="NCBI Taxonomy" id="1195481"/>
    <lineage>
        <taxon>Eukaryota</taxon>
        <taxon>Fungi</taxon>
        <taxon>Fungi incertae sedis</taxon>
        <taxon>Mucoromycota</taxon>
        <taxon>Mucoromycotina</taxon>
        <taxon>Mucoromycetes</taxon>
        <taxon>Mucorales</taxon>
        <taxon>Lichtheimiaceae</taxon>
        <taxon>Circinella</taxon>
    </lineage>
</organism>
<dbReference type="Proteomes" id="UP000646827">
    <property type="component" value="Unassembled WGS sequence"/>
</dbReference>
<dbReference type="AlphaFoldDB" id="A0A8H7RLR6"/>
<feature type="compositionally biased region" description="Basic residues" evidence="1">
    <location>
        <begin position="90"/>
        <end position="99"/>
    </location>
</feature>
<evidence type="ECO:0000256" key="1">
    <source>
        <dbReference type="SAM" id="MobiDB-lite"/>
    </source>
</evidence>
<feature type="region of interest" description="Disordered" evidence="1">
    <location>
        <begin position="65"/>
        <end position="99"/>
    </location>
</feature>
<reference evidence="2 3" key="1">
    <citation type="submission" date="2020-12" db="EMBL/GenBank/DDBJ databases">
        <title>Metabolic potential, ecology and presence of endohyphal bacteria is reflected in genomic diversity of Mucoromycotina.</title>
        <authorList>
            <person name="Muszewska A."/>
            <person name="Okrasinska A."/>
            <person name="Steczkiewicz K."/>
            <person name="Drgas O."/>
            <person name="Orlowska M."/>
            <person name="Perlinska-Lenart U."/>
            <person name="Aleksandrzak-Piekarczyk T."/>
            <person name="Szatraj K."/>
            <person name="Zielenkiewicz U."/>
            <person name="Pilsyk S."/>
            <person name="Malc E."/>
            <person name="Mieczkowski P."/>
            <person name="Kruszewska J.S."/>
            <person name="Biernat P."/>
            <person name="Pawlowska J."/>
        </authorList>
    </citation>
    <scope>NUCLEOTIDE SEQUENCE [LARGE SCALE GENOMIC DNA]</scope>
    <source>
        <strain evidence="2 3">CBS 142.35</strain>
    </source>
</reference>
<proteinExistence type="predicted"/>
<gene>
    <name evidence="2" type="ORF">INT45_012094</name>
</gene>
<accession>A0A8H7RLR6</accession>
<evidence type="ECO:0000313" key="2">
    <source>
        <dbReference type="EMBL" id="KAG2213289.1"/>
    </source>
</evidence>
<keyword evidence="3" id="KW-1185">Reference proteome</keyword>
<comment type="caution">
    <text evidence="2">The sequence shown here is derived from an EMBL/GenBank/DDBJ whole genome shotgun (WGS) entry which is preliminary data.</text>
</comment>